<evidence type="ECO:0000313" key="9">
    <source>
        <dbReference type="EMBL" id="ACO15586.1"/>
    </source>
</evidence>
<dbReference type="SMART" id="SM00020">
    <property type="entry name" value="Tryp_SPc"/>
    <property type="match status" value="1"/>
</dbReference>
<evidence type="ECO:0000256" key="6">
    <source>
        <dbReference type="ARBA" id="ARBA00023157"/>
    </source>
</evidence>
<dbReference type="PANTHER" id="PTHR24264">
    <property type="entry name" value="TRYPSIN-RELATED"/>
    <property type="match status" value="1"/>
</dbReference>
<feature type="domain" description="Peptidase S1" evidence="8">
    <location>
        <begin position="11"/>
        <end position="238"/>
    </location>
</feature>
<dbReference type="GO" id="GO:0005615">
    <property type="term" value="C:extracellular space"/>
    <property type="evidence" value="ECO:0007669"/>
    <property type="project" value="TreeGrafter"/>
</dbReference>
<dbReference type="InterPro" id="IPR033116">
    <property type="entry name" value="TRYPSIN_SER"/>
</dbReference>
<feature type="signal peptide" evidence="7">
    <location>
        <begin position="1"/>
        <end position="18"/>
    </location>
</feature>
<dbReference type="InterPro" id="IPR043504">
    <property type="entry name" value="Peptidase_S1_PA_chymotrypsin"/>
</dbReference>
<dbReference type="Pfam" id="PF00089">
    <property type="entry name" value="Trypsin"/>
    <property type="match status" value="1"/>
</dbReference>
<name>C1C2T3_CALCM</name>
<evidence type="ECO:0000256" key="5">
    <source>
        <dbReference type="ARBA" id="ARBA00022825"/>
    </source>
</evidence>
<evidence type="ECO:0000256" key="3">
    <source>
        <dbReference type="ARBA" id="ARBA00022670"/>
    </source>
</evidence>
<dbReference type="InterPro" id="IPR001314">
    <property type="entry name" value="Peptidase_S1A"/>
</dbReference>
<dbReference type="InterPro" id="IPR009003">
    <property type="entry name" value="Peptidase_S1_PA"/>
</dbReference>
<dbReference type="SUPFAM" id="SSF50494">
    <property type="entry name" value="Trypsin-like serine proteases"/>
    <property type="match status" value="1"/>
</dbReference>
<protein>
    <submittedName>
        <fullName evidence="9">Anionic trypsin</fullName>
    </submittedName>
</protein>
<accession>C1C2T3</accession>
<evidence type="ECO:0000259" key="8">
    <source>
        <dbReference type="PROSITE" id="PS50240"/>
    </source>
</evidence>
<dbReference type="FunFam" id="2.40.10.10:FF:000047">
    <property type="entry name" value="Trypsin eta"/>
    <property type="match status" value="1"/>
</dbReference>
<dbReference type="PANTHER" id="PTHR24264:SF20">
    <property type="entry name" value="TRYPSIN-LIKE"/>
    <property type="match status" value="1"/>
</dbReference>
<dbReference type="GO" id="GO:0016485">
    <property type="term" value="P:protein processing"/>
    <property type="evidence" value="ECO:0007669"/>
    <property type="project" value="UniProtKB-ARBA"/>
</dbReference>
<evidence type="ECO:0000256" key="7">
    <source>
        <dbReference type="SAM" id="SignalP"/>
    </source>
</evidence>
<dbReference type="PROSITE" id="PS50240">
    <property type="entry name" value="TRYPSIN_DOM"/>
    <property type="match status" value="1"/>
</dbReference>
<dbReference type="PRINTS" id="PR00722">
    <property type="entry name" value="CHYMOTRYPSIN"/>
</dbReference>
<dbReference type="InterPro" id="IPR050127">
    <property type="entry name" value="Serine_Proteases_S1"/>
</dbReference>
<dbReference type="Gene3D" id="2.40.10.10">
    <property type="entry name" value="Trypsin-like serine proteases"/>
    <property type="match status" value="2"/>
</dbReference>
<dbReference type="MEROPS" id="S01.064"/>
<proteinExistence type="evidence at transcript level"/>
<dbReference type="PROSITE" id="PS00135">
    <property type="entry name" value="TRYPSIN_SER"/>
    <property type="match status" value="1"/>
</dbReference>
<evidence type="ECO:0000256" key="4">
    <source>
        <dbReference type="ARBA" id="ARBA00022801"/>
    </source>
</evidence>
<dbReference type="AlphaFoldDB" id="C1C2T3"/>
<dbReference type="GO" id="GO:0004252">
    <property type="term" value="F:serine-type endopeptidase activity"/>
    <property type="evidence" value="ECO:0007669"/>
    <property type="project" value="InterPro"/>
</dbReference>
<evidence type="ECO:0000256" key="1">
    <source>
        <dbReference type="ARBA" id="ARBA00004613"/>
    </source>
</evidence>
<comment type="subcellular location">
    <subcellularLocation>
        <location evidence="1">Secreted</location>
    </subcellularLocation>
</comment>
<sequence length="238" mass="26090">MSKFFCTLVFLAGASVNAIPSRNKDNSFPYQVSMQMGFGGYHFCGGSVLSKDFVVTAAQCCFMFEPAHIVAVAGEYDLEVDSGKEQHSETESIEYHELYGTFGFNHDVCLIKLKTPLEMNSHVQPIPLPKKDQEFHGDALLSGWGNIADQRLSSSTILSKNVPIVSFEVCKMSYGVLLDENMLCAGAKDACQGDSGGPLTQDDTLIGIVSWGNGCADPEFPGVYTKVSKYVDWIRERI</sequence>
<dbReference type="InterPro" id="IPR001254">
    <property type="entry name" value="Trypsin_dom"/>
</dbReference>
<dbReference type="EMBL" id="BT081162">
    <property type="protein sequence ID" value="ACO15586.1"/>
    <property type="molecule type" value="mRNA"/>
</dbReference>
<organism evidence="9">
    <name type="scientific">Caligus clemensi</name>
    <name type="common">Sea louse</name>
    <dbReference type="NCBI Taxonomy" id="344056"/>
    <lineage>
        <taxon>Eukaryota</taxon>
        <taxon>Metazoa</taxon>
        <taxon>Ecdysozoa</taxon>
        <taxon>Arthropoda</taxon>
        <taxon>Crustacea</taxon>
        <taxon>Multicrustacea</taxon>
        <taxon>Hexanauplia</taxon>
        <taxon>Copepoda</taxon>
        <taxon>Siphonostomatoida</taxon>
        <taxon>Caligidae</taxon>
        <taxon>Caligus</taxon>
    </lineage>
</organism>
<keyword evidence="4" id="KW-0378">Hydrolase</keyword>
<keyword evidence="3" id="KW-0645">Protease</keyword>
<keyword evidence="5" id="KW-0720">Serine protease</keyword>
<keyword evidence="7" id="KW-0732">Signal</keyword>
<feature type="chain" id="PRO_5002907773" evidence="7">
    <location>
        <begin position="19"/>
        <end position="238"/>
    </location>
</feature>
<keyword evidence="2" id="KW-0964">Secreted</keyword>
<keyword evidence="6" id="KW-1015">Disulfide bond</keyword>
<reference evidence="9" key="1">
    <citation type="submission" date="2009-03" db="EMBL/GenBank/DDBJ databases">
        <title>Caligus clemensi ESTs and full-length cDNAs.</title>
        <authorList>
            <person name="Yasuike M."/>
            <person name="von Schalburg K."/>
            <person name="Cooper G."/>
            <person name="Leong J."/>
            <person name="Jones S.R.M."/>
            <person name="Koop B.F."/>
        </authorList>
    </citation>
    <scope>NUCLEOTIDE SEQUENCE</scope>
    <source>
        <tissue evidence="9">Whole</tissue>
    </source>
</reference>
<dbReference type="CDD" id="cd00190">
    <property type="entry name" value="Tryp_SPc"/>
    <property type="match status" value="1"/>
</dbReference>
<evidence type="ECO:0000256" key="2">
    <source>
        <dbReference type="ARBA" id="ARBA00022525"/>
    </source>
</evidence>
<gene>
    <name evidence="9" type="primary">TRY2</name>
</gene>